<dbReference type="OrthoDB" id="9809549at2"/>
<gene>
    <name evidence="2" type="ORF">BD809_106216</name>
</gene>
<dbReference type="InterPro" id="IPR029058">
    <property type="entry name" value="AB_hydrolase_fold"/>
</dbReference>
<dbReference type="PANTHER" id="PTHR43265">
    <property type="entry name" value="ESTERASE ESTD"/>
    <property type="match status" value="1"/>
</dbReference>
<dbReference type="SUPFAM" id="SSF53474">
    <property type="entry name" value="alpha/beta-Hydrolases"/>
    <property type="match status" value="1"/>
</dbReference>
<feature type="domain" description="Serine aminopeptidase S33" evidence="1">
    <location>
        <begin position="72"/>
        <end position="162"/>
    </location>
</feature>
<proteinExistence type="predicted"/>
<protein>
    <recommendedName>
        <fullName evidence="1">Serine aminopeptidase S33 domain-containing protein</fullName>
    </recommendedName>
</protein>
<dbReference type="EMBL" id="VNHU01000006">
    <property type="protein sequence ID" value="TYP72962.1"/>
    <property type="molecule type" value="Genomic_DNA"/>
</dbReference>
<dbReference type="Proteomes" id="UP000324376">
    <property type="component" value="Unassembled WGS sequence"/>
</dbReference>
<evidence type="ECO:0000313" key="3">
    <source>
        <dbReference type="Proteomes" id="UP000324376"/>
    </source>
</evidence>
<evidence type="ECO:0000259" key="1">
    <source>
        <dbReference type="Pfam" id="PF12146"/>
    </source>
</evidence>
<dbReference type="AlphaFoldDB" id="A0A5S5C3A7"/>
<dbReference type="RefSeq" id="WP_148782984.1">
    <property type="nucleotide sequence ID" value="NZ_VNHU01000006.1"/>
</dbReference>
<name>A0A5S5C3A7_9FLAO</name>
<sequence>MRIYVSMLFFLLVTISFAQEKEYNSAIIKINPYVEGNLVTPYADDKVPLLIFIMDAGAINRDGNDRMSKNETFKKLSRELAKHGIASFRYDKRIFAMDRMGVRENEISFKNFINDAIEVIDYFEKNNDYSKIILAGHGQGSLVGMIAARDRANAFIGIAGNASSIDNVIIDQLAEQAPGLDKSAALAFKQLRENGRATVYEPALESIFRYDLQPFMRTWLQYNPREEIAQLEIPILLLYGKKDIQVNTSEGEKLKEVAPDAQFVAIDNMNHILREIKGNRLENQKSYNESWRPIMPEVISTLATFIKDISIQ</sequence>
<comment type="caution">
    <text evidence="2">The sequence shown here is derived from an EMBL/GenBank/DDBJ whole genome shotgun (WGS) entry which is preliminary data.</text>
</comment>
<dbReference type="InterPro" id="IPR022742">
    <property type="entry name" value="Hydrolase_4"/>
</dbReference>
<dbReference type="PANTHER" id="PTHR43265:SF1">
    <property type="entry name" value="ESTERASE ESTD"/>
    <property type="match status" value="1"/>
</dbReference>
<dbReference type="InterPro" id="IPR053145">
    <property type="entry name" value="AB_hydrolase_Est10"/>
</dbReference>
<evidence type="ECO:0000313" key="2">
    <source>
        <dbReference type="EMBL" id="TYP72962.1"/>
    </source>
</evidence>
<dbReference type="Gene3D" id="3.40.50.1820">
    <property type="entry name" value="alpha/beta hydrolase"/>
    <property type="match status" value="1"/>
</dbReference>
<dbReference type="Pfam" id="PF12146">
    <property type="entry name" value="Hydrolase_4"/>
    <property type="match status" value="1"/>
</dbReference>
<organism evidence="2 3">
    <name type="scientific">Aquimarina intermedia</name>
    <dbReference type="NCBI Taxonomy" id="350814"/>
    <lineage>
        <taxon>Bacteria</taxon>
        <taxon>Pseudomonadati</taxon>
        <taxon>Bacteroidota</taxon>
        <taxon>Flavobacteriia</taxon>
        <taxon>Flavobacteriales</taxon>
        <taxon>Flavobacteriaceae</taxon>
        <taxon>Aquimarina</taxon>
    </lineage>
</organism>
<dbReference type="GO" id="GO:0052689">
    <property type="term" value="F:carboxylic ester hydrolase activity"/>
    <property type="evidence" value="ECO:0007669"/>
    <property type="project" value="TreeGrafter"/>
</dbReference>
<accession>A0A5S5C3A7</accession>
<keyword evidence="3" id="KW-1185">Reference proteome</keyword>
<reference evidence="2 3" key="1">
    <citation type="submission" date="2019-07" db="EMBL/GenBank/DDBJ databases">
        <title>Genomic Encyclopedia of Archaeal and Bacterial Type Strains, Phase II (KMG-II): from individual species to whole genera.</title>
        <authorList>
            <person name="Goeker M."/>
        </authorList>
    </citation>
    <scope>NUCLEOTIDE SEQUENCE [LARGE SCALE GENOMIC DNA]</scope>
    <source>
        <strain evidence="2 3">DSM 17527</strain>
    </source>
</reference>